<keyword evidence="5 8" id="KW-0812">Transmembrane</keyword>
<evidence type="ECO:0000256" key="4">
    <source>
        <dbReference type="ARBA" id="ARBA00022475"/>
    </source>
</evidence>
<reference evidence="10" key="1">
    <citation type="submission" date="2023-07" db="EMBL/GenBank/DDBJ databases">
        <title>Genome content predicts the carbon catabolic preferences of heterotrophic bacteria.</title>
        <authorList>
            <person name="Gralka M."/>
        </authorList>
    </citation>
    <scope>NUCLEOTIDE SEQUENCE</scope>
    <source>
        <strain evidence="10">I2M16</strain>
    </source>
</reference>
<dbReference type="InterPro" id="IPR011701">
    <property type="entry name" value="MFS"/>
</dbReference>
<dbReference type="AlphaFoldDB" id="A0AAW7XHH5"/>
<organism evidence="10 11">
    <name type="scientific">Neptunomonas phycophila</name>
    <dbReference type="NCBI Taxonomy" id="1572645"/>
    <lineage>
        <taxon>Bacteria</taxon>
        <taxon>Pseudomonadati</taxon>
        <taxon>Pseudomonadota</taxon>
        <taxon>Gammaproteobacteria</taxon>
        <taxon>Oceanospirillales</taxon>
        <taxon>Oceanospirillaceae</taxon>
        <taxon>Neptunomonas</taxon>
    </lineage>
</organism>
<evidence type="ECO:0000256" key="5">
    <source>
        <dbReference type="ARBA" id="ARBA00022692"/>
    </source>
</evidence>
<feature type="transmembrane region" description="Helical" evidence="8">
    <location>
        <begin position="132"/>
        <end position="155"/>
    </location>
</feature>
<proteinExistence type="inferred from homology"/>
<feature type="transmembrane region" description="Helical" evidence="8">
    <location>
        <begin position="12"/>
        <end position="29"/>
    </location>
</feature>
<feature type="transmembrane region" description="Helical" evidence="8">
    <location>
        <begin position="368"/>
        <end position="386"/>
    </location>
</feature>
<evidence type="ECO:0000256" key="7">
    <source>
        <dbReference type="ARBA" id="ARBA00023136"/>
    </source>
</evidence>
<feature type="transmembrane region" description="Helical" evidence="8">
    <location>
        <begin position="338"/>
        <end position="356"/>
    </location>
</feature>
<dbReference type="EMBL" id="JAUOPG010000005">
    <property type="protein sequence ID" value="MDO6453681.1"/>
    <property type="molecule type" value="Genomic_DNA"/>
</dbReference>
<feature type="transmembrane region" description="Helical" evidence="8">
    <location>
        <begin position="250"/>
        <end position="268"/>
    </location>
</feature>
<feature type="transmembrane region" description="Helical" evidence="8">
    <location>
        <begin position="167"/>
        <end position="189"/>
    </location>
</feature>
<dbReference type="CDD" id="cd17324">
    <property type="entry name" value="MFS_NepI_like"/>
    <property type="match status" value="1"/>
</dbReference>
<feature type="transmembrane region" description="Helical" evidence="8">
    <location>
        <begin position="210"/>
        <end position="230"/>
    </location>
</feature>
<dbReference type="PANTHER" id="PTHR43271:SF1">
    <property type="entry name" value="INNER MEMBRANE TRANSPORT PROTEIN YNFM"/>
    <property type="match status" value="1"/>
</dbReference>
<evidence type="ECO:0000256" key="6">
    <source>
        <dbReference type="ARBA" id="ARBA00022989"/>
    </source>
</evidence>
<dbReference type="RefSeq" id="WP_303549988.1">
    <property type="nucleotide sequence ID" value="NZ_JAUOPG010000005.1"/>
</dbReference>
<evidence type="ECO:0000313" key="11">
    <source>
        <dbReference type="Proteomes" id="UP001169862"/>
    </source>
</evidence>
<comment type="similarity">
    <text evidence="2">Belongs to the major facilitator superfamily.</text>
</comment>
<dbReference type="PANTHER" id="PTHR43271">
    <property type="entry name" value="BLL2771 PROTEIN"/>
    <property type="match status" value="1"/>
</dbReference>
<keyword evidence="3" id="KW-0813">Transport</keyword>
<dbReference type="Pfam" id="PF07690">
    <property type="entry name" value="MFS_1"/>
    <property type="match status" value="1"/>
</dbReference>
<sequence length="401" mass="43424">MIEAGSSAFWRATLALCLGSFMIFANVYVTQPLLPTMAHHFDISELKASWSFTITTLMLGLSLLIYGPLSDAIGRKNIMAATMSGVVLTTFLLSQTQDYHQLLVLRGVQGFCLGGLPAIAVAYLGDEFRKEAMLMAVGFYISGNTLGGIGGRLIGGFVGEWLGWSEAFLVMTLISFVLLAAFLFLLPASEHFSAKPLHPASMLKGMKNHLRNPLLICAYLVGGFNFFIFINQYSFITFVLAAEPYHLSPAWLGMLFLTYLSGTVGSAMSGKIAKSIPQTVCMMAGIACMMVGTLVTLLPSVAAIIVGFLISAFGFFFTHSTASAWVSHNANENKASASSLYLVFYYLGASTGGFYLSPFWQWAQWEGVVAGSLLVLFATLSVAYVLHRLHRQHMTIGAVAP</sequence>
<evidence type="ECO:0000256" key="1">
    <source>
        <dbReference type="ARBA" id="ARBA00004651"/>
    </source>
</evidence>
<dbReference type="SUPFAM" id="SSF103473">
    <property type="entry name" value="MFS general substrate transporter"/>
    <property type="match status" value="1"/>
</dbReference>
<comment type="caution">
    <text evidence="10">The sequence shown here is derived from an EMBL/GenBank/DDBJ whole genome shotgun (WGS) entry which is preliminary data.</text>
</comment>
<feature type="transmembrane region" description="Helical" evidence="8">
    <location>
        <begin position="280"/>
        <end position="298"/>
    </location>
</feature>
<dbReference type="InterPro" id="IPR020846">
    <property type="entry name" value="MFS_dom"/>
</dbReference>
<evidence type="ECO:0000259" key="9">
    <source>
        <dbReference type="PROSITE" id="PS50850"/>
    </source>
</evidence>
<dbReference type="InterPro" id="IPR036259">
    <property type="entry name" value="MFS_trans_sf"/>
</dbReference>
<keyword evidence="6 8" id="KW-1133">Transmembrane helix</keyword>
<feature type="transmembrane region" description="Helical" evidence="8">
    <location>
        <begin position="304"/>
        <end position="326"/>
    </location>
</feature>
<protein>
    <submittedName>
        <fullName evidence="10">MFS transporter</fullName>
    </submittedName>
</protein>
<feature type="transmembrane region" description="Helical" evidence="8">
    <location>
        <begin position="49"/>
        <end position="66"/>
    </location>
</feature>
<gene>
    <name evidence="10" type="ORF">Q4490_08890</name>
</gene>
<dbReference type="GO" id="GO:0005886">
    <property type="term" value="C:plasma membrane"/>
    <property type="evidence" value="ECO:0007669"/>
    <property type="project" value="UniProtKB-SubCell"/>
</dbReference>
<dbReference type="GO" id="GO:0022857">
    <property type="term" value="F:transmembrane transporter activity"/>
    <property type="evidence" value="ECO:0007669"/>
    <property type="project" value="InterPro"/>
</dbReference>
<comment type="subcellular location">
    <subcellularLocation>
        <location evidence="1">Cell membrane</location>
        <topology evidence="1">Multi-pass membrane protein</topology>
    </subcellularLocation>
</comment>
<feature type="transmembrane region" description="Helical" evidence="8">
    <location>
        <begin position="103"/>
        <end position="125"/>
    </location>
</feature>
<feature type="domain" description="Major facilitator superfamily (MFS) profile" evidence="9">
    <location>
        <begin position="12"/>
        <end position="390"/>
    </location>
</feature>
<dbReference type="PROSITE" id="PS50850">
    <property type="entry name" value="MFS"/>
    <property type="match status" value="1"/>
</dbReference>
<name>A0AAW7XHH5_9GAMM</name>
<keyword evidence="7 8" id="KW-0472">Membrane</keyword>
<feature type="transmembrane region" description="Helical" evidence="8">
    <location>
        <begin position="78"/>
        <end position="97"/>
    </location>
</feature>
<evidence type="ECO:0000256" key="8">
    <source>
        <dbReference type="SAM" id="Phobius"/>
    </source>
</evidence>
<evidence type="ECO:0000256" key="2">
    <source>
        <dbReference type="ARBA" id="ARBA00008335"/>
    </source>
</evidence>
<dbReference type="Gene3D" id="1.20.1250.20">
    <property type="entry name" value="MFS general substrate transporter like domains"/>
    <property type="match status" value="1"/>
</dbReference>
<keyword evidence="4" id="KW-1003">Cell membrane</keyword>
<evidence type="ECO:0000256" key="3">
    <source>
        <dbReference type="ARBA" id="ARBA00022448"/>
    </source>
</evidence>
<accession>A0AAW7XHH5</accession>
<dbReference type="Proteomes" id="UP001169862">
    <property type="component" value="Unassembled WGS sequence"/>
</dbReference>
<evidence type="ECO:0000313" key="10">
    <source>
        <dbReference type="EMBL" id="MDO6453681.1"/>
    </source>
</evidence>